<evidence type="ECO:0000313" key="2">
    <source>
        <dbReference type="EMBL" id="QZA06257.1"/>
    </source>
</evidence>
<evidence type="ECO:0000313" key="3">
    <source>
        <dbReference type="Proteomes" id="UP000825008"/>
    </source>
</evidence>
<dbReference type="Proteomes" id="UP000825008">
    <property type="component" value="Chromosome"/>
</dbReference>
<protein>
    <recommendedName>
        <fullName evidence="4">Secreted protein</fullName>
    </recommendedName>
</protein>
<proteinExistence type="predicted"/>
<dbReference type="KEGG" id="mher:K3U94_14555"/>
<evidence type="ECO:0000256" key="1">
    <source>
        <dbReference type="SAM" id="SignalP"/>
    </source>
</evidence>
<keyword evidence="1" id="KW-0732">Signal</keyword>
<accession>A0A9X7WE81</accession>
<reference evidence="2" key="1">
    <citation type="submission" date="2021-08" db="EMBL/GenBank/DDBJ databases">
        <title>Whole genome sequencing of non-tuberculosis mycobacteria type-strains.</title>
        <authorList>
            <person name="Igarashi Y."/>
            <person name="Osugi A."/>
            <person name="Mitarai S."/>
        </authorList>
    </citation>
    <scope>NUCLEOTIDE SEQUENCE</scope>
    <source>
        <strain evidence="2">JCM 30995</strain>
    </source>
</reference>
<organism evidence="2 3">
    <name type="scientific">Mycolicibacter heraklionensis</name>
    <dbReference type="NCBI Taxonomy" id="512402"/>
    <lineage>
        <taxon>Bacteria</taxon>
        <taxon>Bacillati</taxon>
        <taxon>Actinomycetota</taxon>
        <taxon>Actinomycetes</taxon>
        <taxon>Mycobacteriales</taxon>
        <taxon>Mycobacteriaceae</taxon>
        <taxon>Mycolicibacter</taxon>
    </lineage>
</organism>
<dbReference type="RefSeq" id="WP_220694162.1">
    <property type="nucleotide sequence ID" value="NZ_CP080997.1"/>
</dbReference>
<feature type="signal peptide" evidence="1">
    <location>
        <begin position="1"/>
        <end position="35"/>
    </location>
</feature>
<dbReference type="AlphaFoldDB" id="A0A9X7WE81"/>
<sequence length="107" mass="11698">MLISRNSCRRVAAGAISAGTVAGALLVGAAGPAQASPGEVGAQPPAAVHMAGTPLGLPVAVGNRVAIDRAPADTVFATDWRTAPMPQWGRHHWWRHHHFWHRWWWWW</sequence>
<gene>
    <name evidence="2" type="ORF">K3U94_14555</name>
</gene>
<evidence type="ECO:0008006" key="4">
    <source>
        <dbReference type="Google" id="ProtNLM"/>
    </source>
</evidence>
<name>A0A9X7WE81_9MYCO</name>
<dbReference type="EMBL" id="CP080997">
    <property type="protein sequence ID" value="QZA06257.1"/>
    <property type="molecule type" value="Genomic_DNA"/>
</dbReference>
<feature type="chain" id="PRO_5040737156" description="Secreted protein" evidence="1">
    <location>
        <begin position="36"/>
        <end position="107"/>
    </location>
</feature>